<dbReference type="Gene3D" id="3.90.79.10">
    <property type="entry name" value="Nucleoside Triphosphate Pyrophosphohydrolase"/>
    <property type="match status" value="1"/>
</dbReference>
<dbReference type="InterPro" id="IPR020084">
    <property type="entry name" value="NUDIX_hydrolase_CS"/>
</dbReference>
<evidence type="ECO:0000313" key="5">
    <source>
        <dbReference type="Proteomes" id="UP000532121"/>
    </source>
</evidence>
<dbReference type="EMBL" id="JABASA010000003">
    <property type="protein sequence ID" value="NMD48538.1"/>
    <property type="molecule type" value="Genomic_DNA"/>
</dbReference>
<dbReference type="Pfam" id="PF00293">
    <property type="entry name" value="NUDIX"/>
    <property type="match status" value="1"/>
</dbReference>
<reference evidence="4 5" key="1">
    <citation type="submission" date="2020-04" db="EMBL/GenBank/DDBJ databases">
        <title>MicrobeNet Type strains.</title>
        <authorList>
            <person name="Nicholson A.C."/>
        </authorList>
    </citation>
    <scope>NUCLEOTIDE SEQUENCE [LARGE SCALE GENOMIC DNA]</scope>
    <source>
        <strain evidence="4 5">DSM 22768</strain>
    </source>
</reference>
<dbReference type="InterPro" id="IPR000086">
    <property type="entry name" value="NUDIX_hydrolase_dom"/>
</dbReference>
<evidence type="ECO:0000313" key="4">
    <source>
        <dbReference type="EMBL" id="NMD48538.1"/>
    </source>
</evidence>
<dbReference type="PANTHER" id="PTHR43046:SF14">
    <property type="entry name" value="MUTT_NUDIX FAMILY PROTEIN"/>
    <property type="match status" value="1"/>
</dbReference>
<keyword evidence="2" id="KW-0378">Hydrolase</keyword>
<dbReference type="Proteomes" id="UP000532121">
    <property type="component" value="Unassembled WGS sequence"/>
</dbReference>
<comment type="caution">
    <text evidence="4">The sequence shown here is derived from an EMBL/GenBank/DDBJ whole genome shotgun (WGS) entry which is preliminary data.</text>
</comment>
<protein>
    <submittedName>
        <fullName evidence="4">NUDIX domain-containing protein</fullName>
    </submittedName>
</protein>
<dbReference type="RefSeq" id="WP_193523040.1">
    <property type="nucleotide sequence ID" value="NZ_JABASA010000003.1"/>
</dbReference>
<dbReference type="PANTHER" id="PTHR43046">
    <property type="entry name" value="GDP-MANNOSE MANNOSYL HYDROLASE"/>
    <property type="match status" value="1"/>
</dbReference>
<comment type="cofactor">
    <cofactor evidence="1">
        <name>Mg(2+)</name>
        <dbReference type="ChEBI" id="CHEBI:18420"/>
    </cofactor>
</comment>
<dbReference type="AlphaFoldDB" id="A0A7X9LC90"/>
<feature type="domain" description="Nudix hydrolase" evidence="3">
    <location>
        <begin position="11"/>
        <end position="142"/>
    </location>
</feature>
<dbReference type="SUPFAM" id="SSF55811">
    <property type="entry name" value="Nudix"/>
    <property type="match status" value="1"/>
</dbReference>
<evidence type="ECO:0000256" key="2">
    <source>
        <dbReference type="ARBA" id="ARBA00022801"/>
    </source>
</evidence>
<dbReference type="PROSITE" id="PS51462">
    <property type="entry name" value="NUDIX"/>
    <property type="match status" value="1"/>
</dbReference>
<dbReference type="InterPro" id="IPR015797">
    <property type="entry name" value="NUDIX_hydrolase-like_dom_sf"/>
</dbReference>
<gene>
    <name evidence="4" type="ORF">HHO37_02350</name>
</gene>
<dbReference type="GO" id="GO:0016787">
    <property type="term" value="F:hydrolase activity"/>
    <property type="evidence" value="ECO:0007669"/>
    <property type="project" value="UniProtKB-KW"/>
</dbReference>
<accession>A0A7X9LC90</accession>
<evidence type="ECO:0000259" key="3">
    <source>
        <dbReference type="PROSITE" id="PS51462"/>
    </source>
</evidence>
<dbReference type="CDD" id="cd04688">
    <property type="entry name" value="NUDIX_Hydrolase"/>
    <property type="match status" value="1"/>
</dbReference>
<evidence type="ECO:0000256" key="1">
    <source>
        <dbReference type="ARBA" id="ARBA00001946"/>
    </source>
</evidence>
<dbReference type="PROSITE" id="PS00893">
    <property type="entry name" value="NUDIX_BOX"/>
    <property type="match status" value="1"/>
</dbReference>
<proteinExistence type="predicted"/>
<organism evidence="4 5">
    <name type="scientific">Streptococcus ratti</name>
    <dbReference type="NCBI Taxonomy" id="1341"/>
    <lineage>
        <taxon>Bacteria</taxon>
        <taxon>Bacillati</taxon>
        <taxon>Bacillota</taxon>
        <taxon>Bacilli</taxon>
        <taxon>Lactobacillales</taxon>
        <taxon>Streptococcaceae</taxon>
        <taxon>Streptococcus</taxon>
    </lineage>
</organism>
<sequence length="153" mass="17780">MDFRTRIGEQSFGIRVSALIVKNEKIYLAKSPKNEYYLLGGAILVNELTEDAITREMKEELGINIEVEKLAFVIENHFSLALTDHHQIEFLYLVNPLSDLNKEKIQEGGQIRTCEWVSFKELDKINLNPKFLKTALKNWDGQIKHFVNKDEEK</sequence>
<name>A0A7X9LC90_STRRT</name>